<dbReference type="Proteomes" id="UP000606193">
    <property type="component" value="Unassembled WGS sequence"/>
</dbReference>
<accession>A0ABR7N478</accession>
<keyword evidence="3" id="KW-1185">Reference proteome</keyword>
<gene>
    <name evidence="2" type="ORF">H8704_12440</name>
</gene>
<dbReference type="RefSeq" id="WP_249298472.1">
    <property type="nucleotide sequence ID" value="NZ_JACRSX010000021.1"/>
</dbReference>
<sequence length="564" mass="62197">MRKKLSVLFLILMLIMNQAAPMGIKAADAADEVKVYVENGEGSLTEGDGTAQRPYQNIRTALKQIQTGQTLVLVGEVSYTKYETYEDESPKPLFIDKDITIVGSDTSAGLKIRSMIQLGADVTFRDMWLQMVPQAGNARGTTIYAAGHTLVLDAVDTRVGTSTLQDDVRPLISGGAYQGEEGKMGSHTTIKVVNPISQTKIAAIYAGDYYRDSEQDKVDIELDSKLVDTEIHAAGADGHTLTGNVNVTLGKDSNVTDFDKTDLIGELNVNVKAGAHIDTLSFSGINNLTMAEKSRITLPKEADFNVNNVFCEKNAVLDLRQMSTNPSVANNFTGVTVVGEDQTCGSVLVGNDTTLEIKGEVYGLTKLNVNGSEYMARFVENHCYIQAKASSSGNFTIEGTQYTNFQLNKKKTEEIYSWIIGKLENEDADDFYWIGDADKKSVISQQGKEYYYPVEFKKADGTVYKPTFEELFYDYDLALTKENGEAVDLEEAAFCSWDEECINEGQSQYNQVMVCIYDWENCKGELTLTLTHSKTGKSIPMGNGELYAAGGIVDLAQRYLWDQY</sequence>
<evidence type="ECO:0000313" key="2">
    <source>
        <dbReference type="EMBL" id="MBC8563419.1"/>
    </source>
</evidence>
<feature type="chain" id="PRO_5045086686" description="DUF1565 domain-containing protein" evidence="1">
    <location>
        <begin position="20"/>
        <end position="564"/>
    </location>
</feature>
<organism evidence="2 3">
    <name type="scientific">Jutongia huaianensis</name>
    <dbReference type="NCBI Taxonomy" id="2763668"/>
    <lineage>
        <taxon>Bacteria</taxon>
        <taxon>Bacillati</taxon>
        <taxon>Bacillota</taxon>
        <taxon>Clostridia</taxon>
        <taxon>Lachnospirales</taxon>
        <taxon>Lachnospiraceae</taxon>
        <taxon>Jutongia</taxon>
    </lineage>
</organism>
<comment type="caution">
    <text evidence="2">The sequence shown here is derived from an EMBL/GenBank/DDBJ whole genome shotgun (WGS) entry which is preliminary data.</text>
</comment>
<keyword evidence="1" id="KW-0732">Signal</keyword>
<reference evidence="2 3" key="1">
    <citation type="submission" date="2020-08" db="EMBL/GenBank/DDBJ databases">
        <title>Genome public.</title>
        <authorList>
            <person name="Liu C."/>
            <person name="Sun Q."/>
        </authorList>
    </citation>
    <scope>NUCLEOTIDE SEQUENCE [LARGE SCALE GENOMIC DNA]</scope>
    <source>
        <strain evidence="2 3">NSJ-37</strain>
    </source>
</reference>
<evidence type="ECO:0000313" key="3">
    <source>
        <dbReference type="Proteomes" id="UP000606193"/>
    </source>
</evidence>
<evidence type="ECO:0008006" key="4">
    <source>
        <dbReference type="Google" id="ProtNLM"/>
    </source>
</evidence>
<name>A0ABR7N478_9FIRM</name>
<dbReference type="EMBL" id="JACRSX010000021">
    <property type="protein sequence ID" value="MBC8563419.1"/>
    <property type="molecule type" value="Genomic_DNA"/>
</dbReference>
<protein>
    <recommendedName>
        <fullName evidence="4">DUF1565 domain-containing protein</fullName>
    </recommendedName>
</protein>
<feature type="signal peptide" evidence="1">
    <location>
        <begin position="1"/>
        <end position="19"/>
    </location>
</feature>
<evidence type="ECO:0000256" key="1">
    <source>
        <dbReference type="SAM" id="SignalP"/>
    </source>
</evidence>
<proteinExistence type="predicted"/>